<dbReference type="PANTHER" id="PTHR37844">
    <property type="entry name" value="SER/THR PROTEIN PHOSPHATASE SUPERFAMILY (AFU_ORTHOLOGUE AFUA_1G14840)"/>
    <property type="match status" value="1"/>
</dbReference>
<accession>A0A2S1FJ63</accession>
<sequence>MKILVLSDLHLELGTSLTLPPRLTPDAFDVVVLAGDIHSPGHKAVHWAQRSSTFGGKPVVLVPGNHEFYGCVMPAELARMKEAAAGSCVHLPGRGGVVIDGVRFLGCTLWTDFQLPVRQPSGRLEVDVGRALLEANRCMNDFRLIEVVSPSKNRPRFPEPVRLLQASDTLAMHWTDRDWLRRQLAEPFYGLSGLNGLTVVVTHHAPSLGSVAERYAADGLTPAFVSDLPDAFFAVPSLWVHGHTHTGFDYLRGRCRVVSNPRGYRLRDSSFENPAFDPALVIEVARHTTLPSDNAA</sequence>
<protein>
    <submittedName>
        <fullName evidence="2">Metallophosphatase</fullName>
    </submittedName>
</protein>
<feature type="domain" description="Calcineurin-like phosphoesterase" evidence="1">
    <location>
        <begin position="1"/>
        <end position="70"/>
    </location>
</feature>
<geneLocation type="plasmid" evidence="2">
    <name>pH6NP1</name>
</geneLocation>
<keyword evidence="2" id="KW-0614">Plasmid</keyword>
<evidence type="ECO:0000259" key="1">
    <source>
        <dbReference type="Pfam" id="PF00149"/>
    </source>
</evidence>
<dbReference type="GO" id="GO:0016787">
    <property type="term" value="F:hydrolase activity"/>
    <property type="evidence" value="ECO:0007669"/>
    <property type="project" value="InterPro"/>
</dbReference>
<dbReference type="SUPFAM" id="SSF56300">
    <property type="entry name" value="Metallo-dependent phosphatases"/>
    <property type="match status" value="1"/>
</dbReference>
<evidence type="ECO:0000313" key="2">
    <source>
        <dbReference type="EMBL" id="AWD72227.1"/>
    </source>
</evidence>
<dbReference type="InterPro" id="IPR004843">
    <property type="entry name" value="Calcineurin-like_PHP"/>
</dbReference>
<proteinExistence type="predicted"/>
<gene>
    <name evidence="2" type="ORF">pH6NP1_p031</name>
</gene>
<organism evidence="2">
    <name type="scientific">Polaromonas sp. H6N</name>
    <dbReference type="NCBI Taxonomy" id="1840293"/>
    <lineage>
        <taxon>Bacteria</taxon>
        <taxon>Pseudomonadati</taxon>
        <taxon>Pseudomonadota</taxon>
        <taxon>Betaproteobacteria</taxon>
        <taxon>Burkholderiales</taxon>
        <taxon>Comamonadaceae</taxon>
        <taxon>Polaromonas</taxon>
    </lineage>
</organism>
<dbReference type="AlphaFoldDB" id="A0A2S1FJ63"/>
<dbReference type="InterPro" id="IPR029052">
    <property type="entry name" value="Metallo-depent_PP-like"/>
</dbReference>
<dbReference type="EMBL" id="MG869620">
    <property type="protein sequence ID" value="AWD72227.1"/>
    <property type="molecule type" value="Genomic_DNA"/>
</dbReference>
<name>A0A2S1FJ63_9BURK</name>
<dbReference type="Pfam" id="PF00149">
    <property type="entry name" value="Metallophos"/>
    <property type="match status" value="1"/>
</dbReference>
<dbReference type="Gene3D" id="3.60.21.10">
    <property type="match status" value="1"/>
</dbReference>
<dbReference type="PANTHER" id="PTHR37844:SF2">
    <property type="entry name" value="SER_THR PROTEIN PHOSPHATASE SUPERFAMILY (AFU_ORTHOLOGUE AFUA_1G14840)"/>
    <property type="match status" value="1"/>
</dbReference>
<reference evidence="2" key="1">
    <citation type="submission" date="2018-01" db="EMBL/GenBank/DDBJ databases">
        <title>Plasmids of psychrophilic Polaromonas spp. isolated from Arctic and Antarctic glaciers.</title>
        <authorList>
            <person name="Dziewit L."/>
            <person name="Ciok A."/>
        </authorList>
    </citation>
    <scope>NUCLEOTIDE SEQUENCE</scope>
    <source>
        <plasmid evidence="2">pH6NP1</plasmid>
    </source>
</reference>